<keyword evidence="1" id="KW-0596">Phosphopantetheine</keyword>
<dbReference type="InterPro" id="IPR013968">
    <property type="entry name" value="PKS_KR"/>
</dbReference>
<dbReference type="Proteomes" id="UP000324241">
    <property type="component" value="Unassembled WGS sequence"/>
</dbReference>
<reference evidence="4 5" key="1">
    <citation type="submission" date="2019-08" db="EMBL/GenBank/DDBJ databases">
        <title>The genome sequence of a newly discovered highly antifungal drug resistant Aspergillus species, Aspergillus tanneri NIH 1004.</title>
        <authorList>
            <person name="Mounaud S."/>
            <person name="Singh I."/>
            <person name="Joardar V."/>
            <person name="Pakala S."/>
            <person name="Pakala S."/>
            <person name="Venepally P."/>
            <person name="Chung J.K."/>
            <person name="Losada L."/>
            <person name="Nierman W.C."/>
        </authorList>
    </citation>
    <scope>NUCLEOTIDE SEQUENCE [LARGE SCALE GENOMIC DNA]</scope>
    <source>
        <strain evidence="4 5">NIH1004</strain>
    </source>
</reference>
<feature type="domain" description="Ketoreductase (KR)" evidence="3">
    <location>
        <begin position="13"/>
        <end position="101"/>
    </location>
</feature>
<dbReference type="Gene3D" id="3.40.50.720">
    <property type="entry name" value="NAD(P)-binding Rossmann-like Domain"/>
    <property type="match status" value="1"/>
</dbReference>
<dbReference type="InterPro" id="IPR036291">
    <property type="entry name" value="NAD(P)-bd_dom_sf"/>
</dbReference>
<name>A0A5M9MM53_9EURO</name>
<dbReference type="PANTHER" id="PTHR43775">
    <property type="entry name" value="FATTY ACID SYNTHASE"/>
    <property type="match status" value="1"/>
</dbReference>
<dbReference type="PANTHER" id="PTHR43775:SF37">
    <property type="entry name" value="SI:DKEY-61P9.11"/>
    <property type="match status" value="1"/>
</dbReference>
<proteinExistence type="predicted"/>
<dbReference type="InterPro" id="IPR050091">
    <property type="entry name" value="PKS_NRPS_Biosynth_Enz"/>
</dbReference>
<dbReference type="SUPFAM" id="SSF51735">
    <property type="entry name" value="NAD(P)-binding Rossmann-fold domains"/>
    <property type="match status" value="1"/>
</dbReference>
<keyword evidence="2" id="KW-0597">Phosphoprotein</keyword>
<evidence type="ECO:0000313" key="4">
    <source>
        <dbReference type="EMBL" id="KAA8643817.1"/>
    </source>
</evidence>
<dbReference type="GO" id="GO:0006633">
    <property type="term" value="P:fatty acid biosynthetic process"/>
    <property type="evidence" value="ECO:0007669"/>
    <property type="project" value="TreeGrafter"/>
</dbReference>
<protein>
    <submittedName>
        <fullName evidence="4">Polyketide synthase</fullName>
    </submittedName>
</protein>
<dbReference type="RefSeq" id="XP_033423178.1">
    <property type="nucleotide sequence ID" value="XM_033575160.1"/>
</dbReference>
<dbReference type="Pfam" id="PF08659">
    <property type="entry name" value="KR"/>
    <property type="match status" value="1"/>
</dbReference>
<evidence type="ECO:0000256" key="2">
    <source>
        <dbReference type="ARBA" id="ARBA00022553"/>
    </source>
</evidence>
<dbReference type="OrthoDB" id="416786at2759"/>
<gene>
    <name evidence="4" type="primary">PKS2</name>
    <name evidence="4" type="ORF">ATNIH1004_010592</name>
</gene>
<dbReference type="GeneID" id="54333293"/>
<evidence type="ECO:0000259" key="3">
    <source>
        <dbReference type="Pfam" id="PF08659"/>
    </source>
</evidence>
<dbReference type="GO" id="GO:0044550">
    <property type="term" value="P:secondary metabolite biosynthetic process"/>
    <property type="evidence" value="ECO:0007669"/>
    <property type="project" value="TreeGrafter"/>
</dbReference>
<organism evidence="4 5">
    <name type="scientific">Aspergillus tanneri</name>
    <dbReference type="NCBI Taxonomy" id="1220188"/>
    <lineage>
        <taxon>Eukaryota</taxon>
        <taxon>Fungi</taxon>
        <taxon>Dikarya</taxon>
        <taxon>Ascomycota</taxon>
        <taxon>Pezizomycotina</taxon>
        <taxon>Eurotiomycetes</taxon>
        <taxon>Eurotiomycetidae</taxon>
        <taxon>Eurotiales</taxon>
        <taxon>Aspergillaceae</taxon>
        <taxon>Aspergillus</taxon>
        <taxon>Aspergillus subgen. Circumdati</taxon>
    </lineage>
</organism>
<evidence type="ECO:0000313" key="5">
    <source>
        <dbReference type="Proteomes" id="UP000324241"/>
    </source>
</evidence>
<dbReference type="GO" id="GO:0016874">
    <property type="term" value="F:ligase activity"/>
    <property type="evidence" value="ECO:0007669"/>
    <property type="project" value="UniProtKB-KW"/>
</dbReference>
<dbReference type="GO" id="GO:0004312">
    <property type="term" value="F:fatty acid synthase activity"/>
    <property type="evidence" value="ECO:0007669"/>
    <property type="project" value="TreeGrafter"/>
</dbReference>
<comment type="caution">
    <text evidence="4">The sequence shown here is derived from an EMBL/GenBank/DDBJ whole genome shotgun (WGS) entry which is preliminary data.</text>
</comment>
<sequence>MLQSPLEDSELESWALSAKRMGVILAEYICDITIHADLDKTLQQALVEMPPVHGVIQAAMMLKDIVIYNMTYTDLSAAVRPKVLGSSNLHNTFLTQRLDFSLQLHWFHRPQQLLSMDLTDISQSQHFAELDGFFGRSRAAKLDQQGDEAVVQMLKVLQPIPINRFTILSASRSLLVSFCS</sequence>
<accession>A0A5M9MM53</accession>
<evidence type="ECO:0000256" key="1">
    <source>
        <dbReference type="ARBA" id="ARBA00022450"/>
    </source>
</evidence>
<dbReference type="EMBL" id="QUQM01000005">
    <property type="protein sequence ID" value="KAA8643817.1"/>
    <property type="molecule type" value="Genomic_DNA"/>
</dbReference>
<dbReference type="AlphaFoldDB" id="A0A5M9MM53"/>